<evidence type="ECO:0000313" key="3">
    <source>
        <dbReference type="EMBL" id="KAJ8880804.1"/>
    </source>
</evidence>
<protein>
    <recommendedName>
        <fullName evidence="5">Mitochondrial ribosomal protein S18A</fullName>
    </recommendedName>
</protein>
<evidence type="ECO:0000256" key="1">
    <source>
        <dbReference type="ARBA" id="ARBA00022980"/>
    </source>
</evidence>
<dbReference type="Pfam" id="PF01084">
    <property type="entry name" value="Ribosomal_S18"/>
    <property type="match status" value="1"/>
</dbReference>
<dbReference type="PANTHER" id="PTHR13479:SF66">
    <property type="entry name" value="LARGE RIBOSOMAL SUBUNIT PROTEIN ML66"/>
    <property type="match status" value="1"/>
</dbReference>
<evidence type="ECO:0008006" key="5">
    <source>
        <dbReference type="Google" id="ProtNLM"/>
    </source>
</evidence>
<gene>
    <name evidence="3" type="ORF">PR048_017275</name>
</gene>
<organism evidence="3 4">
    <name type="scientific">Dryococelus australis</name>
    <dbReference type="NCBI Taxonomy" id="614101"/>
    <lineage>
        <taxon>Eukaryota</taxon>
        <taxon>Metazoa</taxon>
        <taxon>Ecdysozoa</taxon>
        <taxon>Arthropoda</taxon>
        <taxon>Hexapoda</taxon>
        <taxon>Insecta</taxon>
        <taxon>Pterygota</taxon>
        <taxon>Neoptera</taxon>
        <taxon>Polyneoptera</taxon>
        <taxon>Phasmatodea</taxon>
        <taxon>Verophasmatodea</taxon>
        <taxon>Anareolatae</taxon>
        <taxon>Phasmatidae</taxon>
        <taxon>Eurycanthinae</taxon>
        <taxon>Dryococelus</taxon>
    </lineage>
</organism>
<dbReference type="PANTHER" id="PTHR13479">
    <property type="entry name" value="30S RIBOSOMAL PROTEIN S18"/>
    <property type="match status" value="1"/>
</dbReference>
<comment type="caution">
    <text evidence="3">The sequence shown here is derived from an EMBL/GenBank/DDBJ whole genome shotgun (WGS) entry which is preliminary data.</text>
</comment>
<keyword evidence="1" id="KW-0689">Ribosomal protein</keyword>
<dbReference type="EMBL" id="JARBHB010000006">
    <property type="protein sequence ID" value="KAJ8880804.1"/>
    <property type="molecule type" value="Genomic_DNA"/>
</dbReference>
<dbReference type="Gene3D" id="4.10.640.10">
    <property type="entry name" value="Ribosomal protein S18"/>
    <property type="match status" value="1"/>
</dbReference>
<evidence type="ECO:0000313" key="4">
    <source>
        <dbReference type="Proteomes" id="UP001159363"/>
    </source>
</evidence>
<keyword evidence="4" id="KW-1185">Reference proteome</keyword>
<keyword evidence="2" id="KW-0687">Ribonucleoprotein</keyword>
<evidence type="ECO:0000256" key="2">
    <source>
        <dbReference type="ARBA" id="ARBA00023274"/>
    </source>
</evidence>
<dbReference type="InterPro" id="IPR036870">
    <property type="entry name" value="Ribosomal_bS18_sf"/>
</dbReference>
<accession>A0ABQ9H926</accession>
<dbReference type="SUPFAM" id="SSF46911">
    <property type="entry name" value="Ribosomal protein S18"/>
    <property type="match status" value="1"/>
</dbReference>
<dbReference type="InterPro" id="IPR001648">
    <property type="entry name" value="Ribosomal_bS18"/>
</dbReference>
<name>A0ABQ9H926_9NEOP</name>
<dbReference type="Proteomes" id="UP001159363">
    <property type="component" value="Chromosome 5"/>
</dbReference>
<proteinExistence type="predicted"/>
<reference evidence="3 4" key="1">
    <citation type="submission" date="2023-02" db="EMBL/GenBank/DDBJ databases">
        <title>LHISI_Scaffold_Assembly.</title>
        <authorList>
            <person name="Stuart O.P."/>
            <person name="Cleave R."/>
            <person name="Magrath M.J.L."/>
            <person name="Mikheyev A.S."/>
        </authorList>
    </citation>
    <scope>NUCLEOTIDE SEQUENCE [LARGE SCALE GENOMIC DNA]</scope>
    <source>
        <strain evidence="3">Daus_M_001</strain>
        <tissue evidence="3">Leg muscle</tissue>
    </source>
</reference>
<sequence>MPTSSINQCENLLFATVFRTLGLNSLKFTNISAQWSSRRNFVVTNINYLKEIQERQEDKTRIVEGVIVPSPREPYLVRTDHGGACPLCSLGLDLKHTDVLILSQFLRQNGCMLPRRVTGLCKKQHIRVTKMVQMAQKAGLMSNINPERSKKDAKLRWKWKKFNTYFDEETIKVKIRP</sequence>